<comment type="caution">
    <text evidence="3">The sequence shown here is derived from an EMBL/GenBank/DDBJ whole genome shotgun (WGS) entry which is preliminary data.</text>
</comment>
<dbReference type="InterPro" id="IPR026935">
    <property type="entry name" value="BtrH_N"/>
</dbReference>
<dbReference type="Pfam" id="PF16169">
    <property type="entry name" value="DUF4872"/>
    <property type="match status" value="1"/>
</dbReference>
<evidence type="ECO:0000259" key="2">
    <source>
        <dbReference type="Pfam" id="PF16169"/>
    </source>
</evidence>
<gene>
    <name evidence="3" type="ORF">HMPREF1051_1751</name>
</gene>
<protein>
    <submittedName>
        <fullName evidence="3">Putative NlpC/p60-like peptidase</fullName>
    </submittedName>
</protein>
<dbReference type="EMBL" id="AJMT01000140">
    <property type="protein sequence ID" value="EIG27045.1"/>
    <property type="molecule type" value="Genomic_DNA"/>
</dbReference>
<proteinExistence type="predicted"/>
<name>I2NMI4_NEISI</name>
<feature type="domain" description="DUF4872" evidence="2">
    <location>
        <begin position="182"/>
        <end position="355"/>
    </location>
</feature>
<organism evidence="3 4">
    <name type="scientific">Neisseria sicca VK64</name>
    <dbReference type="NCBI Taxonomy" id="1095748"/>
    <lineage>
        <taxon>Bacteria</taxon>
        <taxon>Pseudomonadati</taxon>
        <taxon>Pseudomonadota</taxon>
        <taxon>Betaproteobacteria</taxon>
        <taxon>Neisseriales</taxon>
        <taxon>Neisseriaceae</taxon>
        <taxon>Neisseria</taxon>
    </lineage>
</organism>
<evidence type="ECO:0000313" key="4">
    <source>
        <dbReference type="Proteomes" id="UP000004473"/>
    </source>
</evidence>
<accession>I2NMI4</accession>
<evidence type="ECO:0000313" key="3">
    <source>
        <dbReference type="EMBL" id="EIG27045.1"/>
    </source>
</evidence>
<dbReference type="AlphaFoldDB" id="I2NMI4"/>
<dbReference type="PATRIC" id="fig|1095748.3.peg.1883"/>
<dbReference type="Proteomes" id="UP000004473">
    <property type="component" value="Unassembled WGS sequence"/>
</dbReference>
<sequence>MFFRRPHLCLKHSRLIIKILLNRYLIDTPMTEFPHQHTAHCESGVMSTLLKYHGHDLDEAMIFGIAHALTFVWLPVVKLGGMPLVSYRIAPRGIIKNTCKALGLKLSARKFSNAQKGQDALDAALSSGKLAGLQTSVFWLPYFPPQMRFHFNAHNLLVYGKDGDDYLISDPVFETVQRCATEDLQRARFAKGVLAAKGMMYTLENDRPSEKVKADLPAIIRKAIRKNAKQMLPPVFFVGVKGIRTLAKNIEALPAKRNEKYQKLFLGHLVRMQEEIGTGGAGFRYIYAYFLEQAARICDNPAFQTASEQMTAIGDQWRQFAAMCVKQCKKPSENGCHEIAAFLRKIADDEEALWRGLLK</sequence>
<dbReference type="Pfam" id="PF14399">
    <property type="entry name" value="BtrH_N"/>
    <property type="match status" value="1"/>
</dbReference>
<feature type="domain" description="Butirosin biosynthesis protein H N-terminal" evidence="1">
    <location>
        <begin position="40"/>
        <end position="171"/>
    </location>
</feature>
<evidence type="ECO:0000259" key="1">
    <source>
        <dbReference type="Pfam" id="PF14399"/>
    </source>
</evidence>
<reference evidence="3 4" key="1">
    <citation type="submission" date="2012-04" db="EMBL/GenBank/DDBJ databases">
        <authorList>
            <person name="Harkins D.M."/>
            <person name="Madupu R."/>
            <person name="Durkin A.S."/>
            <person name="Torralba M."/>
            <person name="Methe B."/>
            <person name="Sutton G.G."/>
            <person name="Nelson K.E."/>
        </authorList>
    </citation>
    <scope>NUCLEOTIDE SEQUENCE [LARGE SCALE GENOMIC DNA]</scope>
    <source>
        <strain evidence="3 4">VK64</strain>
    </source>
</reference>
<dbReference type="InterPro" id="IPR032369">
    <property type="entry name" value="DUF4872"/>
</dbReference>